<gene>
    <name evidence="3" type="ORF">Daus18300_002365</name>
</gene>
<feature type="region of interest" description="Disordered" evidence="1">
    <location>
        <begin position="508"/>
        <end position="532"/>
    </location>
</feature>
<evidence type="ECO:0000256" key="1">
    <source>
        <dbReference type="SAM" id="MobiDB-lite"/>
    </source>
</evidence>
<protein>
    <recommendedName>
        <fullName evidence="2">Heterokaryon incompatibility domain-containing protein</fullName>
    </recommendedName>
</protein>
<dbReference type="InterPro" id="IPR010730">
    <property type="entry name" value="HET"/>
</dbReference>
<dbReference type="Proteomes" id="UP001583177">
    <property type="component" value="Unassembled WGS sequence"/>
</dbReference>
<organism evidence="3 4">
    <name type="scientific">Diaporthe australafricana</name>
    <dbReference type="NCBI Taxonomy" id="127596"/>
    <lineage>
        <taxon>Eukaryota</taxon>
        <taxon>Fungi</taxon>
        <taxon>Dikarya</taxon>
        <taxon>Ascomycota</taxon>
        <taxon>Pezizomycotina</taxon>
        <taxon>Sordariomycetes</taxon>
        <taxon>Sordariomycetidae</taxon>
        <taxon>Diaporthales</taxon>
        <taxon>Diaporthaceae</taxon>
        <taxon>Diaporthe</taxon>
    </lineage>
</organism>
<proteinExistence type="predicted"/>
<dbReference type="Pfam" id="PF06985">
    <property type="entry name" value="HET"/>
    <property type="match status" value="1"/>
</dbReference>
<feature type="region of interest" description="Disordered" evidence="1">
    <location>
        <begin position="558"/>
        <end position="577"/>
    </location>
</feature>
<keyword evidence="4" id="KW-1185">Reference proteome</keyword>
<reference evidence="3 4" key="1">
    <citation type="journal article" date="2024" name="IMA Fungus">
        <title>IMA Genome - F19 : A genome assembly and annotation guide to empower mycologists, including annotated draft genome sequences of Ceratocystis pirilliformis, Diaporthe australafricana, Fusarium ophioides, Paecilomyces lecythidis, and Sporothrix stenoceras.</title>
        <authorList>
            <person name="Aylward J."/>
            <person name="Wilson A.M."/>
            <person name="Visagie C.M."/>
            <person name="Spraker J."/>
            <person name="Barnes I."/>
            <person name="Buitendag C."/>
            <person name="Ceriani C."/>
            <person name="Del Mar Angel L."/>
            <person name="du Plessis D."/>
            <person name="Fuchs T."/>
            <person name="Gasser K."/>
            <person name="Kramer D."/>
            <person name="Li W."/>
            <person name="Munsamy K."/>
            <person name="Piso A."/>
            <person name="Price J.L."/>
            <person name="Sonnekus B."/>
            <person name="Thomas C."/>
            <person name="van der Nest A."/>
            <person name="van Dijk A."/>
            <person name="van Heerden A."/>
            <person name="van Vuuren N."/>
            <person name="Yilmaz N."/>
            <person name="Duong T.A."/>
            <person name="van der Merwe N.A."/>
            <person name="Wingfield M.J."/>
            <person name="Wingfield B.D."/>
        </authorList>
    </citation>
    <scope>NUCLEOTIDE SEQUENCE [LARGE SCALE GENOMIC DNA]</scope>
    <source>
        <strain evidence="3 4">CMW 18300</strain>
    </source>
</reference>
<dbReference type="EMBL" id="JAWRVE010000013">
    <property type="protein sequence ID" value="KAL1878011.1"/>
    <property type="molecule type" value="Genomic_DNA"/>
</dbReference>
<dbReference type="PANTHER" id="PTHR24148">
    <property type="entry name" value="ANKYRIN REPEAT DOMAIN-CONTAINING PROTEIN 39 HOMOLOG-RELATED"/>
    <property type="match status" value="1"/>
</dbReference>
<evidence type="ECO:0000313" key="3">
    <source>
        <dbReference type="EMBL" id="KAL1878011.1"/>
    </source>
</evidence>
<evidence type="ECO:0000313" key="4">
    <source>
        <dbReference type="Proteomes" id="UP001583177"/>
    </source>
</evidence>
<name>A0ABR3XPW4_9PEZI</name>
<dbReference type="InterPro" id="IPR052895">
    <property type="entry name" value="HetReg/Transcr_Mod"/>
</dbReference>
<evidence type="ECO:0000259" key="2">
    <source>
        <dbReference type="Pfam" id="PF06985"/>
    </source>
</evidence>
<accession>A0ABR3XPW4</accession>
<feature type="region of interest" description="Disordered" evidence="1">
    <location>
        <begin position="904"/>
        <end position="927"/>
    </location>
</feature>
<dbReference type="PANTHER" id="PTHR24148:SF64">
    <property type="entry name" value="HETEROKARYON INCOMPATIBILITY DOMAIN-CONTAINING PROTEIN"/>
    <property type="match status" value="1"/>
</dbReference>
<feature type="domain" description="Heterokaryon incompatibility" evidence="2">
    <location>
        <begin position="133"/>
        <end position="279"/>
    </location>
</feature>
<sequence>MSQARSILHLGNYDYDLVPVEYNGHHTPKLRKFDDTQLGIIEEFKYTPLERSRKMIRLLQLKSGPKDAPDIYCELVQADYDNRYHIPTFIDDSNQGRESDRSRNHTNKYIDEESKLRAELDELESLESREIKYQALSWCWGKDVADYAVLITEKKENKEKIYKMKVREQLALALKYLRHRDKARTLWIDAICINQNDPSERNHQVQMMSRIYTRAEEVCIWLGDGDSSSSLAINFISDDITNMRKFDAMFNDGAYTEKWKALMTLMQREWFSRRWVVQEIALARQATIHCGSQSMPWKEFAAAVRLFVEIESTTHRLSQIMRKHQRGPGWFEHVSFLGASLLVEATEKVFRPQTFPSRGSHGLRELNMMSLLSLEYLVSTLSVFGATEPRDAIYSMLALARDATPSAISSPDYMQEAHDEKNRLITMVCQMLSESKPFMVDYRRPYTDVCKDFINFAIERRRRLHPSQALDILCRPWALPIKDESSTRMPHESRKRKVDWLIPPRDTRERPWKRRKPNTSGVGNDEDEGNDNLVQDDKSMLEYWKFCEHEWSSNTWGHQKVSTRPQATPRPWKVDEGFPKRMSQLKDSGNHAKAERADDMPLPSWVAQVSKAPIQLGFKPGIEPQIAGRSNADPLVGYPQDGKSIHNASWTQARGRFKFRKRPVFNHYSLFVNGFVLEEVEEVMEASQGGNIPKSWLDLAQWTDYAMEPPGEFWRTLVADRGRDNREAPSYYSRACSESAVRGGLFSGRIDTTALIEHEQNFMVVEFCRRVHAVIWNRRLFKTASGRLGLASNVEKGDKVCILYGCSVPVVIHENKKNKGDSARERQDDCLESLRRVMKRMEQRRERRGQYQRRVREEFTNEYVAMITEQTKRFNYWHQSKSEQPTDWKSYYEDVDSHYSQEDIDARPREEGQQEQAVMKGEGQSDCSGQISLPSLFRKFQAQRYAAKEPDRENWYEFRGECYLHGMMDGEAISEKYHKRIVERTFELR</sequence>
<comment type="caution">
    <text evidence="3">The sequence shown here is derived from an EMBL/GenBank/DDBJ whole genome shotgun (WGS) entry which is preliminary data.</text>
</comment>